<comment type="caution">
    <text evidence="1">The sequence shown here is derived from an EMBL/GenBank/DDBJ whole genome shotgun (WGS) entry which is preliminary data.</text>
</comment>
<dbReference type="EMBL" id="MAYT01000031">
    <property type="protein sequence ID" value="OCA81356.1"/>
    <property type="molecule type" value="Genomic_DNA"/>
</dbReference>
<dbReference type="RefSeq" id="WP_065412181.1">
    <property type="nucleotide sequence ID" value="NZ_MAYT01000031.1"/>
</dbReference>
<dbReference type="InterPro" id="IPR014197">
    <property type="entry name" value="Sporulation_prot_YunB"/>
</dbReference>
<organism evidence="1 2">
    <name type="scientific">Pseudobacillus wudalianchiensis</name>
    <dbReference type="NCBI Taxonomy" id="1743143"/>
    <lineage>
        <taxon>Bacteria</taxon>
        <taxon>Bacillati</taxon>
        <taxon>Bacillota</taxon>
        <taxon>Bacilli</taxon>
        <taxon>Bacillales</taxon>
        <taxon>Bacillaceae</taxon>
        <taxon>Pseudobacillus</taxon>
    </lineage>
</organism>
<dbReference type="AlphaFoldDB" id="A0A1B9ABZ0"/>
<protein>
    <submittedName>
        <fullName evidence="1">Sporulation protein YunB</fullName>
    </submittedName>
</protein>
<name>A0A1B9ABZ0_9BACI</name>
<dbReference type="PIRSF" id="PIRSF021383">
    <property type="entry name" value="YunB"/>
    <property type="match status" value="1"/>
</dbReference>
<keyword evidence="2" id="KW-1185">Reference proteome</keyword>
<dbReference type="Proteomes" id="UP000092578">
    <property type="component" value="Unassembled WGS sequence"/>
</dbReference>
<dbReference type="NCBIfam" id="TIGR02832">
    <property type="entry name" value="spo_yunB"/>
    <property type="match status" value="1"/>
</dbReference>
<gene>
    <name evidence="1" type="ORF">A8F95_16505</name>
</gene>
<sequence>MAAQKRWRSKRGPLPLRYVFLITLVLFTFSTAASLWIINKNVKPTLIGYAHAETKKIAALVINKAINKKVASVMDINDIIESDPNNPSTTKLNAKIINRVMAETTNLVQLNLKEAERGNLQALELLSDVEIETDQEDKTEGIVYYVPLGQVTNNVLLGNLGPKIPIRFHAIGEVTSNVKSNVKPYGINNAYVEVFIEVEVNVQIIVPFATDMTTVIQDIPVAIGMIHGDVPEFYNSGGSMTPAIELPSKK</sequence>
<reference evidence="2" key="1">
    <citation type="submission" date="2016-05" db="EMBL/GenBank/DDBJ databases">
        <authorList>
            <person name="Liu B."/>
            <person name="Wang J."/>
            <person name="Zhu Y."/>
            <person name="Liu G."/>
            <person name="Chen Q."/>
            <person name="Chen Z."/>
            <person name="Lan J."/>
            <person name="Che J."/>
            <person name="Ge C."/>
            <person name="Shi H."/>
            <person name="Pan Z."/>
            <person name="Liu X."/>
        </authorList>
    </citation>
    <scope>NUCLEOTIDE SEQUENCE [LARGE SCALE GENOMIC DNA]</scope>
    <source>
        <strain evidence="2">FJAT-27215</strain>
    </source>
</reference>
<evidence type="ECO:0000313" key="1">
    <source>
        <dbReference type="EMBL" id="OCA81356.1"/>
    </source>
</evidence>
<evidence type="ECO:0000313" key="2">
    <source>
        <dbReference type="Proteomes" id="UP000092578"/>
    </source>
</evidence>
<proteinExistence type="predicted"/>
<accession>A0A1B9ABZ0</accession>
<dbReference type="Pfam" id="PF09560">
    <property type="entry name" value="Spore_YunB"/>
    <property type="match status" value="1"/>
</dbReference>